<evidence type="ECO:0000313" key="1">
    <source>
        <dbReference type="EMBL" id="OQP88262.1"/>
    </source>
</evidence>
<dbReference type="EMBL" id="MSPX01000001">
    <property type="protein sequence ID" value="OQP88262.1"/>
    <property type="molecule type" value="Genomic_DNA"/>
</dbReference>
<protein>
    <recommendedName>
        <fullName evidence="3">Hedgehog/Intein (Hint) domain-containing protein</fullName>
    </recommendedName>
</protein>
<evidence type="ECO:0000313" key="2">
    <source>
        <dbReference type="Proteomes" id="UP000192652"/>
    </source>
</evidence>
<evidence type="ECO:0008006" key="3">
    <source>
        <dbReference type="Google" id="ProtNLM"/>
    </source>
</evidence>
<name>A0ABX3PJK2_9HYPH</name>
<keyword evidence="2" id="KW-1185">Reference proteome</keyword>
<sequence length="198" mass="22037">MQFVPTRKLVRLTDVTDGTARMMEGAWVEPLAFAPLAISHSLGKVPVRTRHLEAKAVFIDGPLLQDGDRDHAAYVGGVMLPLRKEIALYRTLGESGFVLDGVLTLAATMGVTTAPLHAGPLWRWDRGNSLSVRACARHAGLSFGRGRLRRRECPARRESGWRMGIAAIRRCHARSCTGRRARDRCEHRAEPDRHRTGR</sequence>
<gene>
    <name evidence="1" type="ORF">BTR14_02105</name>
</gene>
<organism evidence="1 2">
    <name type="scientific">Xaviernesmea rhizosphaerae</name>
    <dbReference type="NCBI Taxonomy" id="1672749"/>
    <lineage>
        <taxon>Bacteria</taxon>
        <taxon>Pseudomonadati</taxon>
        <taxon>Pseudomonadota</taxon>
        <taxon>Alphaproteobacteria</taxon>
        <taxon>Hyphomicrobiales</taxon>
        <taxon>Rhizobiaceae</taxon>
        <taxon>Rhizobium/Agrobacterium group</taxon>
        <taxon>Xaviernesmea</taxon>
    </lineage>
</organism>
<comment type="caution">
    <text evidence="1">The sequence shown here is derived from an EMBL/GenBank/DDBJ whole genome shotgun (WGS) entry which is preliminary data.</text>
</comment>
<reference evidence="1 2" key="1">
    <citation type="journal article" date="2017" name="Antonie Van Leeuwenhoek">
        <title>Rhizobium rhizosphaerae sp. nov., a novel species isolated from rice rhizosphere.</title>
        <authorList>
            <person name="Zhao J.J."/>
            <person name="Zhang J."/>
            <person name="Zhang R.J."/>
            <person name="Zhang C.W."/>
            <person name="Yin H.Q."/>
            <person name="Zhang X.X."/>
        </authorList>
    </citation>
    <scope>NUCLEOTIDE SEQUENCE [LARGE SCALE GENOMIC DNA]</scope>
    <source>
        <strain evidence="1 2">RD15</strain>
    </source>
</reference>
<dbReference type="Proteomes" id="UP000192652">
    <property type="component" value="Unassembled WGS sequence"/>
</dbReference>
<proteinExistence type="predicted"/>
<accession>A0ABX3PJK2</accession>